<keyword evidence="2" id="KW-1185">Reference proteome</keyword>
<reference evidence="1 2" key="1">
    <citation type="journal article" date="2021" name="PeerJ">
        <title>Analysis of 44 Vibrio anguillarum genomes reveals high genetic diversity.</title>
        <authorList>
            <person name="Hansen M.J."/>
            <person name="Dalsgaard I."/>
        </authorList>
    </citation>
    <scope>NUCLEOTIDE SEQUENCE [LARGE SCALE GENOMIC DNA]</scope>
    <source>
        <strain evidence="1 2">040915-1/1B</strain>
    </source>
</reference>
<organism evidence="1 2">
    <name type="scientific">Vibrio anguillarum</name>
    <name type="common">Listonella anguillarum</name>
    <dbReference type="NCBI Taxonomy" id="55601"/>
    <lineage>
        <taxon>Bacteria</taxon>
        <taxon>Pseudomonadati</taxon>
        <taxon>Pseudomonadota</taxon>
        <taxon>Gammaproteobacteria</taxon>
        <taxon>Vibrionales</taxon>
        <taxon>Vibrionaceae</taxon>
        <taxon>Vibrio</taxon>
    </lineage>
</organism>
<proteinExistence type="predicted"/>
<protein>
    <submittedName>
        <fullName evidence="1">Uncharacterized protein</fullName>
    </submittedName>
</protein>
<evidence type="ECO:0000313" key="1">
    <source>
        <dbReference type="EMBL" id="MBF4374897.1"/>
    </source>
</evidence>
<dbReference type="Proteomes" id="UP000726136">
    <property type="component" value="Unassembled WGS sequence"/>
</dbReference>
<evidence type="ECO:0000313" key="2">
    <source>
        <dbReference type="Proteomes" id="UP000726136"/>
    </source>
</evidence>
<comment type="caution">
    <text evidence="1">The sequence shown here is derived from an EMBL/GenBank/DDBJ whole genome shotgun (WGS) entry which is preliminary data.</text>
</comment>
<dbReference type="EMBL" id="RDPI01000027">
    <property type="protein sequence ID" value="MBF4374897.1"/>
    <property type="molecule type" value="Genomic_DNA"/>
</dbReference>
<accession>A0ABR9Z8Y2</accession>
<gene>
    <name evidence="1" type="ORF">EAY46_17635</name>
</gene>
<name>A0ABR9Z8Y2_VIBAN</name>
<sequence>MRCSHLNRALYDSNKLEVVVDRKSDGLLRQFKRVVISFVDFKEAHDIVSYIKNNKLYADFEGNFLVLSALTNAMILSYCKPFSGNDSRNQVKVPDLPTTALKVLSPDELSLHKLLIQLRNQLIAHSDSQAIEMKFAIHTYGDFQMLQPVRNRSSKCLSPEQLDLFESMSLKLLSHVATLRKELEPKIIPLLTEEDIEKWGA</sequence>